<dbReference type="InterPro" id="IPR001623">
    <property type="entry name" value="DnaJ_domain"/>
</dbReference>
<dbReference type="Proteomes" id="UP000822688">
    <property type="component" value="Chromosome 8"/>
</dbReference>
<dbReference type="Gene3D" id="1.10.287.110">
    <property type="entry name" value="DnaJ domain"/>
    <property type="match status" value="1"/>
</dbReference>
<protein>
    <recommendedName>
        <fullName evidence="1">J domain-containing protein</fullName>
    </recommendedName>
</protein>
<comment type="caution">
    <text evidence="2">The sequence shown here is derived from an EMBL/GenBank/DDBJ whole genome shotgun (WGS) entry which is preliminary data.</text>
</comment>
<proteinExistence type="predicted"/>
<dbReference type="InterPro" id="IPR050817">
    <property type="entry name" value="DjlA_DnaK_co-chaperone"/>
</dbReference>
<reference evidence="2" key="1">
    <citation type="submission" date="2020-06" db="EMBL/GenBank/DDBJ databases">
        <title>WGS assembly of Ceratodon purpureus strain R40.</title>
        <authorList>
            <person name="Carey S.B."/>
            <person name="Jenkins J."/>
            <person name="Shu S."/>
            <person name="Lovell J.T."/>
            <person name="Sreedasyam A."/>
            <person name="Maumus F."/>
            <person name="Tiley G.P."/>
            <person name="Fernandez-Pozo N."/>
            <person name="Barry K."/>
            <person name="Chen C."/>
            <person name="Wang M."/>
            <person name="Lipzen A."/>
            <person name="Daum C."/>
            <person name="Saski C.A."/>
            <person name="Payton A.C."/>
            <person name="Mcbreen J.C."/>
            <person name="Conrad R.E."/>
            <person name="Kollar L.M."/>
            <person name="Olsson S."/>
            <person name="Huttunen S."/>
            <person name="Landis J.B."/>
            <person name="Wickett N.J."/>
            <person name="Johnson M.G."/>
            <person name="Rensing S.A."/>
            <person name="Grimwood J."/>
            <person name="Schmutz J."/>
            <person name="Mcdaniel S.F."/>
        </authorList>
    </citation>
    <scope>NUCLEOTIDE SEQUENCE</scope>
    <source>
        <strain evidence="2">R40</strain>
    </source>
</reference>
<evidence type="ECO:0000313" key="3">
    <source>
        <dbReference type="Proteomes" id="UP000822688"/>
    </source>
</evidence>
<gene>
    <name evidence="2" type="ORF">KC19_8G031000</name>
</gene>
<dbReference type="SUPFAM" id="SSF46565">
    <property type="entry name" value="Chaperone J-domain"/>
    <property type="match status" value="1"/>
</dbReference>
<dbReference type="SMART" id="SM00271">
    <property type="entry name" value="DnaJ"/>
    <property type="match status" value="1"/>
</dbReference>
<evidence type="ECO:0000313" key="2">
    <source>
        <dbReference type="EMBL" id="KAG0563433.1"/>
    </source>
</evidence>
<accession>A0A8T0GX02</accession>
<keyword evidence="3" id="KW-1185">Reference proteome</keyword>
<dbReference type="PROSITE" id="PS50076">
    <property type="entry name" value="DNAJ_2"/>
    <property type="match status" value="1"/>
</dbReference>
<dbReference type="CDD" id="cd06257">
    <property type="entry name" value="DnaJ"/>
    <property type="match status" value="1"/>
</dbReference>
<feature type="domain" description="J" evidence="1">
    <location>
        <begin position="51"/>
        <end position="121"/>
    </location>
</feature>
<dbReference type="InterPro" id="IPR036869">
    <property type="entry name" value="J_dom_sf"/>
</dbReference>
<organism evidence="2 3">
    <name type="scientific">Ceratodon purpureus</name>
    <name type="common">Fire moss</name>
    <name type="synonym">Dicranum purpureum</name>
    <dbReference type="NCBI Taxonomy" id="3225"/>
    <lineage>
        <taxon>Eukaryota</taxon>
        <taxon>Viridiplantae</taxon>
        <taxon>Streptophyta</taxon>
        <taxon>Embryophyta</taxon>
        <taxon>Bryophyta</taxon>
        <taxon>Bryophytina</taxon>
        <taxon>Bryopsida</taxon>
        <taxon>Dicranidae</taxon>
        <taxon>Pseudoditrichales</taxon>
        <taxon>Ditrichaceae</taxon>
        <taxon>Ceratodon</taxon>
    </lineage>
</organism>
<evidence type="ECO:0000259" key="1">
    <source>
        <dbReference type="PROSITE" id="PS50076"/>
    </source>
</evidence>
<dbReference type="PRINTS" id="PR00625">
    <property type="entry name" value="JDOMAIN"/>
</dbReference>
<dbReference type="AlphaFoldDB" id="A0A8T0GX02"/>
<dbReference type="EMBL" id="CM026429">
    <property type="protein sequence ID" value="KAG0563433.1"/>
    <property type="molecule type" value="Genomic_DNA"/>
</dbReference>
<dbReference type="PANTHER" id="PTHR24074">
    <property type="entry name" value="CO-CHAPERONE PROTEIN DJLA"/>
    <property type="match status" value="1"/>
</dbReference>
<sequence length="184" mass="20432">MANLCSGFTHCQSLGRIQSTSSRAAPGRHDCVVRASAGTSCRESAVSTAVDCRRVLGVGPNASKREVKAAYRKLALQFHPDVCRGEDQVDFMEVNRAYESLMALPSVGDESRTNNGYDAADYASPVQEDDDDPWADFLQSLVNGYREEPREDFSSYYSNLKYYSKAGRSKKYTGSSSQYYQGNW</sequence>
<name>A0A8T0GX02_CERPU</name>
<dbReference type="Pfam" id="PF00226">
    <property type="entry name" value="DnaJ"/>
    <property type="match status" value="1"/>
</dbReference>